<organism evidence="1 2">
    <name type="scientific">Actinomadura rugatobispora</name>
    <dbReference type="NCBI Taxonomy" id="1994"/>
    <lineage>
        <taxon>Bacteria</taxon>
        <taxon>Bacillati</taxon>
        <taxon>Actinomycetota</taxon>
        <taxon>Actinomycetes</taxon>
        <taxon>Streptosporangiales</taxon>
        <taxon>Thermomonosporaceae</taxon>
        <taxon>Actinomadura</taxon>
    </lineage>
</organism>
<dbReference type="PANTHER" id="PTHR38479:SF2">
    <property type="entry name" value="WINGED HELIX DNA-BINDING DOMAIN-CONTAINING PROTEIN"/>
    <property type="match status" value="1"/>
</dbReference>
<reference evidence="2" key="1">
    <citation type="journal article" date="2019" name="Int. J. Syst. Evol. Microbiol.">
        <title>The Global Catalogue of Microorganisms (GCM) 10K type strain sequencing project: providing services to taxonomists for standard genome sequencing and annotation.</title>
        <authorList>
            <consortium name="The Broad Institute Genomics Platform"/>
            <consortium name="The Broad Institute Genome Sequencing Center for Infectious Disease"/>
            <person name="Wu L."/>
            <person name="Ma J."/>
        </authorList>
    </citation>
    <scope>NUCLEOTIDE SEQUENCE [LARGE SCALE GENOMIC DNA]</scope>
    <source>
        <strain evidence="2">KCTC 42087</strain>
    </source>
</reference>
<dbReference type="PANTHER" id="PTHR38479">
    <property type="entry name" value="LMO0824 PROTEIN"/>
    <property type="match status" value="1"/>
</dbReference>
<keyword evidence="1" id="KW-0238">DNA-binding</keyword>
<dbReference type="Pfam" id="PF06224">
    <property type="entry name" value="AlkZ-like"/>
    <property type="match status" value="1"/>
</dbReference>
<gene>
    <name evidence="1" type="ORF">ACFPZN_36425</name>
</gene>
<keyword evidence="2" id="KW-1185">Reference proteome</keyword>
<sequence>MRSIDVAERRLRLALRHRLAPSARAGGPADVARSLVALHATDPATVFLSVAARGDGIAPADVESALYDDRALLRMLAMRRTMFVVPVELVPTLQAACADALAVRQRRTYARLMERGGILDQIDVPAGGLDAWLDEVEEATHRALLARGEATGAQLSTDEPRLRVKVDAAPGKSYSRPTGITTWVLVTLGCKGRIVRGRPNGSWISSQYRWAPVEEWLPGGIAPLPADRARAELAGRWLRAFGPAPVSDLKWWTGWSAGEVKKALALLDVGEVELTGGPAGDTTGLVLADDLEAPPEPSGGPWAALLPALDPTPMGWQERGWFLGGHAPRLFDRSGNIGPTVWWDGRVVGGWAQRADGEIAVRLLEDAGAEAEAAVAAEAERIGAWCGDVRVTPRFRTPLERELTA</sequence>
<proteinExistence type="predicted"/>
<dbReference type="InterPro" id="IPR009351">
    <property type="entry name" value="AlkZ-like"/>
</dbReference>
<dbReference type="GO" id="GO:0003677">
    <property type="term" value="F:DNA binding"/>
    <property type="evidence" value="ECO:0007669"/>
    <property type="project" value="UniProtKB-KW"/>
</dbReference>
<dbReference type="EMBL" id="JBHSON010000064">
    <property type="protein sequence ID" value="MFC5751132.1"/>
    <property type="molecule type" value="Genomic_DNA"/>
</dbReference>
<dbReference type="RefSeq" id="WP_378287008.1">
    <property type="nucleotide sequence ID" value="NZ_JBHSON010000064.1"/>
</dbReference>
<comment type="caution">
    <text evidence="1">The sequence shown here is derived from an EMBL/GenBank/DDBJ whole genome shotgun (WGS) entry which is preliminary data.</text>
</comment>
<protein>
    <submittedName>
        <fullName evidence="1">Winged helix DNA-binding domain-containing protein</fullName>
    </submittedName>
</protein>
<dbReference type="Proteomes" id="UP001596074">
    <property type="component" value="Unassembled WGS sequence"/>
</dbReference>
<accession>A0ABW1A817</accession>
<evidence type="ECO:0000313" key="2">
    <source>
        <dbReference type="Proteomes" id="UP001596074"/>
    </source>
</evidence>
<name>A0ABW1A817_9ACTN</name>
<evidence type="ECO:0000313" key="1">
    <source>
        <dbReference type="EMBL" id="MFC5751132.1"/>
    </source>
</evidence>